<evidence type="ECO:0000256" key="1">
    <source>
        <dbReference type="ARBA" id="ARBA00001946"/>
    </source>
</evidence>
<gene>
    <name evidence="24" type="ORF">DV451_000465</name>
</gene>
<dbReference type="EC" id="2.7.11.1" evidence="4 18"/>
<dbReference type="PANTHER" id="PTHR45723">
    <property type="entry name" value="SERINE/THREONINE-PROTEIN KINASE RIO1"/>
    <property type="match status" value="1"/>
</dbReference>
<dbReference type="FunFam" id="3.30.200.20:FF:000148">
    <property type="entry name" value="Serine/threonine-protein kinase RIO1"/>
    <property type="match status" value="1"/>
</dbReference>
<feature type="binding site" evidence="20">
    <location>
        <position position="252"/>
    </location>
    <ligand>
        <name>ATP</name>
        <dbReference type="ChEBI" id="CHEBI:30616"/>
    </ligand>
</feature>
<dbReference type="EMBL" id="QQZK01000005">
    <property type="protein sequence ID" value="KAF5104709.1"/>
    <property type="molecule type" value="Genomic_DNA"/>
</dbReference>
<keyword evidence="11 18" id="KW-0547">Nucleotide-binding</keyword>
<feature type="compositionally biased region" description="Polar residues" evidence="22">
    <location>
        <begin position="136"/>
        <end position="149"/>
    </location>
</feature>
<evidence type="ECO:0000256" key="19">
    <source>
        <dbReference type="PIRSR" id="PIRSR038147-1"/>
    </source>
</evidence>
<dbReference type="GO" id="GO:0042254">
    <property type="term" value="P:ribosome biogenesis"/>
    <property type="evidence" value="ECO:0007669"/>
    <property type="project" value="UniProtKB-KW"/>
</dbReference>
<keyword evidence="6" id="KW-0963">Cytoplasm</keyword>
<evidence type="ECO:0000256" key="10">
    <source>
        <dbReference type="ARBA" id="ARBA00022723"/>
    </source>
</evidence>
<feature type="binding site" evidence="21">
    <location>
        <position position="374"/>
    </location>
    <ligand>
        <name>Mg(2+)</name>
        <dbReference type="ChEBI" id="CHEBI:18420"/>
    </ligand>
</feature>
<dbReference type="CDD" id="cd05147">
    <property type="entry name" value="RIO1_euk"/>
    <property type="match status" value="1"/>
</dbReference>
<feature type="compositionally biased region" description="Basic and acidic residues" evidence="22">
    <location>
        <begin position="100"/>
        <end position="109"/>
    </location>
</feature>
<keyword evidence="10" id="KW-0479">Metal-binding</keyword>
<reference evidence="24" key="2">
    <citation type="submission" date="2020-01" db="EMBL/GenBank/DDBJ databases">
        <authorList>
            <person name="Perkins V."/>
            <person name="Lessard M.-H."/>
            <person name="Dugat-Bony E."/>
            <person name="Frenette M."/>
            <person name="Labrie S."/>
        </authorList>
    </citation>
    <scope>NUCLEOTIDE SEQUENCE</scope>
    <source>
        <strain evidence="24">LMA-70</strain>
    </source>
</reference>
<feature type="region of interest" description="Disordered" evidence="22">
    <location>
        <begin position="100"/>
        <end position="153"/>
    </location>
</feature>
<feature type="binding site" evidence="21">
    <location>
        <position position="386"/>
    </location>
    <ligand>
        <name>Mg(2+)</name>
        <dbReference type="ChEBI" id="CHEBI:18420"/>
    </ligand>
</feature>
<evidence type="ECO:0000256" key="16">
    <source>
        <dbReference type="ARBA" id="ARBA00047899"/>
    </source>
</evidence>
<comment type="cofactor">
    <cofactor evidence="1 21">
        <name>Mg(2+)</name>
        <dbReference type="ChEBI" id="CHEBI:18420"/>
    </cofactor>
</comment>
<evidence type="ECO:0000256" key="8">
    <source>
        <dbReference type="ARBA" id="ARBA00022527"/>
    </source>
</evidence>
<evidence type="ECO:0000313" key="25">
    <source>
        <dbReference type="Proteomes" id="UP000750522"/>
    </source>
</evidence>
<dbReference type="PROSITE" id="PS50011">
    <property type="entry name" value="PROTEIN_KINASE_DOM"/>
    <property type="match status" value="1"/>
</dbReference>
<evidence type="ECO:0000256" key="7">
    <source>
        <dbReference type="ARBA" id="ARBA00022517"/>
    </source>
</evidence>
<comment type="similarity">
    <text evidence="3 18">Belongs to the protein kinase superfamily. RIO-type Ser/Thr kinase family.</text>
</comment>
<feature type="active site" description="Proton acceptor" evidence="19">
    <location>
        <position position="369"/>
    </location>
</feature>
<dbReference type="Pfam" id="PF01163">
    <property type="entry name" value="RIO1"/>
    <property type="match status" value="1"/>
</dbReference>
<name>A0A9P5GA48_GEOCN</name>
<dbReference type="PIRSF" id="PIRSF038147">
    <property type="entry name" value="Ser/Thr_PK_RIO1"/>
    <property type="match status" value="1"/>
</dbReference>
<evidence type="ECO:0000256" key="2">
    <source>
        <dbReference type="ARBA" id="ARBA00004496"/>
    </source>
</evidence>
<evidence type="ECO:0000256" key="6">
    <source>
        <dbReference type="ARBA" id="ARBA00022490"/>
    </source>
</evidence>
<evidence type="ECO:0000256" key="9">
    <source>
        <dbReference type="ARBA" id="ARBA00022679"/>
    </source>
</evidence>
<protein>
    <recommendedName>
        <fullName evidence="5 18">Serine/threonine-protein kinase RIO1</fullName>
        <ecNumber evidence="4 18">2.7.11.1</ecNumber>
    </recommendedName>
</protein>
<keyword evidence="12 18" id="KW-0418">Kinase</keyword>
<evidence type="ECO:0000256" key="22">
    <source>
        <dbReference type="SAM" id="MobiDB-lite"/>
    </source>
</evidence>
<evidence type="ECO:0000256" key="21">
    <source>
        <dbReference type="PIRSR" id="PIRSR038147-3"/>
    </source>
</evidence>
<evidence type="ECO:0000256" key="15">
    <source>
        <dbReference type="ARBA" id="ARBA00022842"/>
    </source>
</evidence>
<proteinExistence type="inferred from homology"/>
<evidence type="ECO:0000256" key="11">
    <source>
        <dbReference type="ARBA" id="ARBA00022741"/>
    </source>
</evidence>
<feature type="region of interest" description="Disordered" evidence="22">
    <location>
        <begin position="173"/>
        <end position="192"/>
    </location>
</feature>
<dbReference type="InterPro" id="IPR000719">
    <property type="entry name" value="Prot_kinase_dom"/>
</dbReference>
<evidence type="ECO:0000256" key="4">
    <source>
        <dbReference type="ARBA" id="ARBA00012513"/>
    </source>
</evidence>
<organism evidence="24 25">
    <name type="scientific">Geotrichum candidum</name>
    <name type="common">Oospora lactis</name>
    <name type="synonym">Dipodascus geotrichum</name>
    <dbReference type="NCBI Taxonomy" id="1173061"/>
    <lineage>
        <taxon>Eukaryota</taxon>
        <taxon>Fungi</taxon>
        <taxon>Dikarya</taxon>
        <taxon>Ascomycota</taxon>
        <taxon>Saccharomycotina</taxon>
        <taxon>Dipodascomycetes</taxon>
        <taxon>Dipodascales</taxon>
        <taxon>Dipodascaceae</taxon>
        <taxon>Geotrichum</taxon>
    </lineage>
</organism>
<dbReference type="GO" id="GO:0016787">
    <property type="term" value="F:hydrolase activity"/>
    <property type="evidence" value="ECO:0007669"/>
    <property type="project" value="UniProtKB-KW"/>
</dbReference>
<evidence type="ECO:0000256" key="20">
    <source>
        <dbReference type="PIRSR" id="PIRSR038147-2"/>
    </source>
</evidence>
<dbReference type="Proteomes" id="UP000750522">
    <property type="component" value="Unassembled WGS sequence"/>
</dbReference>
<evidence type="ECO:0000256" key="14">
    <source>
        <dbReference type="ARBA" id="ARBA00022840"/>
    </source>
</evidence>
<dbReference type="GO" id="GO:0005524">
    <property type="term" value="F:ATP binding"/>
    <property type="evidence" value="ECO:0007669"/>
    <property type="project" value="UniProtKB-KW"/>
</dbReference>
<keyword evidence="14 18" id="KW-0067">ATP-binding</keyword>
<feature type="compositionally biased region" description="Basic and acidic residues" evidence="22">
    <location>
        <begin position="565"/>
        <end position="595"/>
    </location>
</feature>
<dbReference type="InterPro" id="IPR017407">
    <property type="entry name" value="Ser/Thr_kinase_Rio1"/>
</dbReference>
<evidence type="ECO:0000256" key="18">
    <source>
        <dbReference type="PIRNR" id="PIRNR038147"/>
    </source>
</evidence>
<feature type="region of interest" description="Disordered" evidence="22">
    <location>
        <begin position="25"/>
        <end position="68"/>
    </location>
</feature>
<feature type="region of interest" description="Disordered" evidence="22">
    <location>
        <begin position="514"/>
        <end position="615"/>
    </location>
</feature>
<dbReference type="GO" id="GO:0005737">
    <property type="term" value="C:cytoplasm"/>
    <property type="evidence" value="ECO:0007669"/>
    <property type="project" value="UniProtKB-SubCell"/>
</dbReference>
<comment type="caution">
    <text evidence="24">The sequence shown here is derived from an EMBL/GenBank/DDBJ whole genome shotgun (WGS) entry which is preliminary data.</text>
</comment>
<keyword evidence="9 18" id="KW-0808">Transferase</keyword>
<feature type="compositionally biased region" description="Acidic residues" evidence="22">
    <location>
        <begin position="525"/>
        <end position="564"/>
    </location>
</feature>
<sequence length="615" mass="70831">MSAGILELSAGNNKVKKILVDVFNDDYSDDDYDENDEGEDYDSSEEFDHDLESRSLDLGAYGSGNITQQYNRQRRFVETAPVTSSLDNAVKRAYVPGVDVKPHHVKEPEPTELVEPESDDEKDIRKKVANELSAAAQKSKTNSQSTKVPQNKYDPTAELAKFASRINLGTGPEDMVVSSSKGKGGKNTNITASTDRANRATSEQVMDPRTRMILFKMINRGIVYEINGCISTGKEANVYHAQTEEGAHRAIKIYKTSILVFKDRDRYVTGEFRFRNGYSRHNPRKMVKLWAEKEFRNLKRIYQSDIPVPKPLHLNQHVLVMEFLGDKKGWASPRLRDADIDASLYPKLYFQLVSYMRILYQQCRLVHADLSEYNILYHKKKLWMIDVSQSVEHDHPSSLEFLRMDIKNVGDYFRRLGVEVLSERRCFRFITSSVLDKENFPAVEDPAPYPEKSDYLVTILESLPKEVETEASAADDAVFRSVYIPQNLDQVYDIERDVDRVNRGEAAQLIYGEMVVTKNDKPEEQAPEEEQEDEENEDEASENEGDLESGEENDDDDDDDDDDDFDKKNLRKFVDRESNKERKKRIKEENKEKREKKIKKHVKKKLIANSTKKKK</sequence>
<evidence type="ECO:0000256" key="13">
    <source>
        <dbReference type="ARBA" id="ARBA00022801"/>
    </source>
</evidence>
<feature type="compositionally biased region" description="Polar residues" evidence="22">
    <location>
        <begin position="177"/>
        <end position="192"/>
    </location>
</feature>
<evidence type="ECO:0000256" key="12">
    <source>
        <dbReference type="ARBA" id="ARBA00022777"/>
    </source>
</evidence>
<feature type="compositionally biased region" description="Acidic residues" evidence="22">
    <location>
        <begin position="110"/>
        <end position="121"/>
    </location>
</feature>
<evidence type="ECO:0000256" key="5">
    <source>
        <dbReference type="ARBA" id="ARBA00016038"/>
    </source>
</evidence>
<dbReference type="PROSITE" id="PS01245">
    <property type="entry name" value="RIO1"/>
    <property type="match status" value="1"/>
</dbReference>
<feature type="compositionally biased region" description="Basic residues" evidence="22">
    <location>
        <begin position="596"/>
        <end position="615"/>
    </location>
</feature>
<dbReference type="InterPro" id="IPR051272">
    <property type="entry name" value="RIO-type_Ser/Thr_kinase"/>
</dbReference>
<feature type="domain" description="Protein kinase" evidence="23">
    <location>
        <begin position="224"/>
        <end position="516"/>
    </location>
</feature>
<evidence type="ECO:0000259" key="23">
    <source>
        <dbReference type="PROSITE" id="PS50011"/>
    </source>
</evidence>
<keyword evidence="15" id="KW-0460">Magnesium</keyword>
<feature type="binding site" evidence="20">
    <location>
        <position position="324"/>
    </location>
    <ligand>
        <name>ATP</name>
        <dbReference type="ChEBI" id="CHEBI:30616"/>
    </ligand>
</feature>
<evidence type="ECO:0000313" key="24">
    <source>
        <dbReference type="EMBL" id="KAF5104709.1"/>
    </source>
</evidence>
<dbReference type="Gene3D" id="1.10.510.10">
    <property type="entry name" value="Transferase(Phosphotransferase) domain 1"/>
    <property type="match status" value="1"/>
</dbReference>
<evidence type="ECO:0000256" key="17">
    <source>
        <dbReference type="ARBA" id="ARBA00048679"/>
    </source>
</evidence>
<keyword evidence="8 18" id="KW-0723">Serine/threonine-protein kinase</keyword>
<dbReference type="AlphaFoldDB" id="A0A9P5GA48"/>
<comment type="catalytic activity">
    <reaction evidence="17 18">
        <text>L-seryl-[protein] + ATP = O-phospho-L-seryl-[protein] + ADP + H(+)</text>
        <dbReference type="Rhea" id="RHEA:17989"/>
        <dbReference type="Rhea" id="RHEA-COMP:9863"/>
        <dbReference type="Rhea" id="RHEA-COMP:11604"/>
        <dbReference type="ChEBI" id="CHEBI:15378"/>
        <dbReference type="ChEBI" id="CHEBI:29999"/>
        <dbReference type="ChEBI" id="CHEBI:30616"/>
        <dbReference type="ChEBI" id="CHEBI:83421"/>
        <dbReference type="ChEBI" id="CHEBI:456216"/>
        <dbReference type="EC" id="2.7.11.1"/>
    </reaction>
</comment>
<comment type="subcellular location">
    <subcellularLocation>
        <location evidence="2">Cytoplasm</location>
    </subcellularLocation>
</comment>
<reference evidence="24" key="1">
    <citation type="journal article" date="2020" name="Front. Microbiol.">
        <title>Phenotypic and Genetic Characterization of the Cheese Ripening Yeast Geotrichum candidum.</title>
        <authorList>
            <person name="Perkins V."/>
            <person name="Vignola S."/>
            <person name="Lessard M.H."/>
            <person name="Plante P.L."/>
            <person name="Corbeil J."/>
            <person name="Dugat-Bony E."/>
            <person name="Frenette M."/>
            <person name="Labrie S."/>
        </authorList>
    </citation>
    <scope>NUCLEOTIDE SEQUENCE</scope>
    <source>
        <strain evidence="24">LMA-70</strain>
    </source>
</reference>
<feature type="compositionally biased region" description="Acidic residues" evidence="22">
    <location>
        <begin position="25"/>
        <end position="49"/>
    </location>
</feature>
<dbReference type="SUPFAM" id="SSF56112">
    <property type="entry name" value="Protein kinase-like (PK-like)"/>
    <property type="match status" value="1"/>
</dbReference>
<feature type="active site" description="4-aspartylphosphate intermediate" evidence="19">
    <location>
        <position position="386"/>
    </location>
</feature>
<dbReference type="GO" id="GO:0004674">
    <property type="term" value="F:protein serine/threonine kinase activity"/>
    <property type="evidence" value="ECO:0007669"/>
    <property type="project" value="UniProtKB-KW"/>
</dbReference>
<dbReference type="InterPro" id="IPR018934">
    <property type="entry name" value="RIO_dom"/>
</dbReference>
<comment type="catalytic activity">
    <reaction evidence="16 18">
        <text>L-threonyl-[protein] + ATP = O-phospho-L-threonyl-[protein] + ADP + H(+)</text>
        <dbReference type="Rhea" id="RHEA:46608"/>
        <dbReference type="Rhea" id="RHEA-COMP:11060"/>
        <dbReference type="Rhea" id="RHEA-COMP:11605"/>
        <dbReference type="ChEBI" id="CHEBI:15378"/>
        <dbReference type="ChEBI" id="CHEBI:30013"/>
        <dbReference type="ChEBI" id="CHEBI:30616"/>
        <dbReference type="ChEBI" id="CHEBI:61977"/>
        <dbReference type="ChEBI" id="CHEBI:456216"/>
        <dbReference type="EC" id="2.7.11.1"/>
    </reaction>
</comment>
<dbReference type="GO" id="GO:0046872">
    <property type="term" value="F:metal ion binding"/>
    <property type="evidence" value="ECO:0007669"/>
    <property type="project" value="UniProtKB-KW"/>
</dbReference>
<dbReference type="InterPro" id="IPR000687">
    <property type="entry name" value="RIO_kinase"/>
</dbReference>
<evidence type="ECO:0000256" key="3">
    <source>
        <dbReference type="ARBA" id="ARBA00009196"/>
    </source>
</evidence>
<dbReference type="Gene3D" id="3.30.200.20">
    <property type="entry name" value="Phosphorylase Kinase, domain 1"/>
    <property type="match status" value="1"/>
</dbReference>
<accession>A0A9P5GA48</accession>
<keyword evidence="7" id="KW-0690">Ribosome biogenesis</keyword>
<dbReference type="SMART" id="SM00090">
    <property type="entry name" value="RIO"/>
    <property type="match status" value="1"/>
</dbReference>
<dbReference type="InterPro" id="IPR011009">
    <property type="entry name" value="Kinase-like_dom_sf"/>
</dbReference>
<keyword evidence="13" id="KW-0378">Hydrolase</keyword>
<dbReference type="InterPro" id="IPR018935">
    <property type="entry name" value="RIO_kinase_CS"/>
</dbReference>